<reference evidence="2" key="2">
    <citation type="submission" date="2014-07" db="EMBL/GenBank/DDBJ databases">
        <authorList>
            <person name="Hull J."/>
        </authorList>
    </citation>
    <scope>NUCLEOTIDE SEQUENCE</scope>
</reference>
<feature type="transmembrane region" description="Helical" evidence="1">
    <location>
        <begin position="171"/>
        <end position="193"/>
    </location>
</feature>
<evidence type="ECO:0000313" key="2">
    <source>
        <dbReference type="EMBL" id="JAG42083.1"/>
    </source>
</evidence>
<keyword evidence="1" id="KW-1133">Transmembrane helix</keyword>
<dbReference type="AlphaFoldDB" id="A0A0A9ZF85"/>
<protein>
    <submittedName>
        <fullName evidence="2">Adenylosuccinate synthetase</fullName>
    </submittedName>
</protein>
<dbReference type="EMBL" id="GBHO01001521">
    <property type="protein sequence ID" value="JAG42083.1"/>
    <property type="molecule type" value="Transcribed_RNA"/>
</dbReference>
<feature type="non-terminal residue" evidence="2">
    <location>
        <position position="272"/>
    </location>
</feature>
<feature type="transmembrane region" description="Helical" evidence="1">
    <location>
        <begin position="138"/>
        <end position="159"/>
    </location>
</feature>
<gene>
    <name evidence="2" type="primary">purA_3</name>
    <name evidence="2" type="ORF">CM83_101269</name>
</gene>
<keyword evidence="1" id="KW-0472">Membrane</keyword>
<feature type="transmembrane region" description="Helical" evidence="1">
    <location>
        <begin position="224"/>
        <end position="249"/>
    </location>
</feature>
<feature type="non-terminal residue" evidence="2">
    <location>
        <position position="1"/>
    </location>
</feature>
<accession>A0A0A9ZF85</accession>
<sequence>LNLYNVNLNSFTSFVILVESLPSNIYVIRPLIDTAGILMIGDPFRTVGVAASLVLLVVVAIYIGYWVVESSRVGILTSAMTWRGFSDFACILVGLVLAYQKLNLAVTFSTFGERLDKMPRDEFLSLYAYLYNNFKVEFILGMFSLLVMMTYTTTFYNLFGFLRIRRVMREIVNLTITIFVINAIMFALIPFMMKSEPVNMRYLLFDAILKEPPDVTELTIHAKVMLVTCFSICVFFLKTSLGSIIYYHLSADRLGPKKPVLAVETFIKQYAM</sequence>
<reference evidence="2" key="1">
    <citation type="journal article" date="2014" name="PLoS ONE">
        <title>Transcriptome-Based Identification of ABC Transporters in the Western Tarnished Plant Bug Lygus hesperus.</title>
        <authorList>
            <person name="Hull J.J."/>
            <person name="Chaney K."/>
            <person name="Geib S.M."/>
            <person name="Fabrick J.A."/>
            <person name="Brent C.S."/>
            <person name="Walsh D."/>
            <person name="Lavine L.C."/>
        </authorList>
    </citation>
    <scope>NUCLEOTIDE SEQUENCE</scope>
</reference>
<organism evidence="2">
    <name type="scientific">Lygus hesperus</name>
    <name type="common">Western plant bug</name>
    <dbReference type="NCBI Taxonomy" id="30085"/>
    <lineage>
        <taxon>Eukaryota</taxon>
        <taxon>Metazoa</taxon>
        <taxon>Ecdysozoa</taxon>
        <taxon>Arthropoda</taxon>
        <taxon>Hexapoda</taxon>
        <taxon>Insecta</taxon>
        <taxon>Pterygota</taxon>
        <taxon>Neoptera</taxon>
        <taxon>Paraneoptera</taxon>
        <taxon>Hemiptera</taxon>
        <taxon>Heteroptera</taxon>
        <taxon>Panheteroptera</taxon>
        <taxon>Cimicomorpha</taxon>
        <taxon>Miridae</taxon>
        <taxon>Mirini</taxon>
        <taxon>Lygus</taxon>
    </lineage>
</organism>
<keyword evidence="1" id="KW-0812">Transmembrane</keyword>
<proteinExistence type="predicted"/>
<feature type="transmembrane region" description="Helical" evidence="1">
    <location>
        <begin position="47"/>
        <end position="68"/>
    </location>
</feature>
<name>A0A0A9ZF85_LYGHE</name>
<evidence type="ECO:0000256" key="1">
    <source>
        <dbReference type="SAM" id="Phobius"/>
    </source>
</evidence>